<name>A0AA41YTP7_9PROT</name>
<keyword evidence="2" id="KW-1185">Reference proteome</keyword>
<organism evidence="1 2">
    <name type="scientific">Limobrevibacterium gyesilva</name>
    <dbReference type="NCBI Taxonomy" id="2991712"/>
    <lineage>
        <taxon>Bacteria</taxon>
        <taxon>Pseudomonadati</taxon>
        <taxon>Pseudomonadota</taxon>
        <taxon>Alphaproteobacteria</taxon>
        <taxon>Acetobacterales</taxon>
        <taxon>Acetobacteraceae</taxon>
        <taxon>Limobrevibacterium</taxon>
    </lineage>
</organism>
<dbReference type="InterPro" id="IPR029058">
    <property type="entry name" value="AB_hydrolase_fold"/>
</dbReference>
<comment type="caution">
    <text evidence="1">The sequence shown here is derived from an EMBL/GenBank/DDBJ whole genome shotgun (WGS) entry which is preliminary data.</text>
</comment>
<evidence type="ECO:0000313" key="1">
    <source>
        <dbReference type="EMBL" id="MCW3475242.1"/>
    </source>
</evidence>
<dbReference type="GO" id="GO:0016787">
    <property type="term" value="F:hydrolase activity"/>
    <property type="evidence" value="ECO:0007669"/>
    <property type="project" value="UniProtKB-KW"/>
</dbReference>
<dbReference type="Gene3D" id="3.40.50.1820">
    <property type="entry name" value="alpha/beta hydrolase"/>
    <property type="match status" value="1"/>
</dbReference>
<sequence length="285" mass="31570">MLPQTTTAAADRRKQMYQRGPTVVYACRKDPRFSYCMYVPPGFDADPAGHTLIVAVHGTGRTMTAYRDGFSAFARYNKCVVLAPLFPVGVCGDDNADGFKYIREGDIRYDHVLLAMIEEAGARLGHAFGPFMLFGFSGGGHFVHRFFYLHPQRLCAVSIGAPGAVTLIDDTRDYWVGTRNLEALFGTALDLAAMRQVPVQMVVGAADIETWEIDYQPGSRNYMDGINATGRTRIERNTALRRNFEAHGIQVRQDIVPNVPHDGTKVLPNVQDFFLDVLCARRGGA</sequence>
<gene>
    <name evidence="1" type="ORF">OL599_11735</name>
</gene>
<evidence type="ECO:0000313" key="2">
    <source>
        <dbReference type="Proteomes" id="UP001165679"/>
    </source>
</evidence>
<protein>
    <submittedName>
        <fullName evidence="1">Alpha/beta hydrolase</fullName>
    </submittedName>
</protein>
<keyword evidence="1" id="KW-0378">Hydrolase</keyword>
<dbReference type="EMBL" id="JAPDNT010000007">
    <property type="protein sequence ID" value="MCW3475242.1"/>
    <property type="molecule type" value="Genomic_DNA"/>
</dbReference>
<dbReference type="Proteomes" id="UP001165679">
    <property type="component" value="Unassembled WGS sequence"/>
</dbReference>
<reference evidence="1" key="2">
    <citation type="submission" date="2022-10" db="EMBL/GenBank/DDBJ databases">
        <authorList>
            <person name="Trinh H.N."/>
        </authorList>
    </citation>
    <scope>NUCLEOTIDE SEQUENCE</scope>
    <source>
        <strain evidence="1">RN2-1</strain>
    </source>
</reference>
<accession>A0AA41YTP7</accession>
<proteinExistence type="predicted"/>
<dbReference type="AlphaFoldDB" id="A0AA41YTP7"/>
<dbReference type="RefSeq" id="WP_264713935.1">
    <property type="nucleotide sequence ID" value="NZ_JAPDNT010000007.1"/>
</dbReference>
<dbReference type="SUPFAM" id="SSF53474">
    <property type="entry name" value="alpha/beta-Hydrolases"/>
    <property type="match status" value="1"/>
</dbReference>
<reference evidence="1" key="1">
    <citation type="submission" date="2022-09" db="EMBL/GenBank/DDBJ databases">
        <title>Rhodovastum sp. nov. RN2-1 isolated from soil in Seongnam, South Korea.</title>
        <authorList>
            <person name="Le N.T."/>
        </authorList>
    </citation>
    <scope>NUCLEOTIDE SEQUENCE</scope>
    <source>
        <strain evidence="1">RN2-1</strain>
    </source>
</reference>